<dbReference type="GO" id="GO:0000030">
    <property type="term" value="F:mannosyltransferase activity"/>
    <property type="evidence" value="ECO:0007669"/>
    <property type="project" value="TreeGrafter"/>
</dbReference>
<dbReference type="PANTHER" id="PTHR28022:SF1">
    <property type="entry name" value="GPI MANNOSYLTRANSFERASE 2 SUBUNIT PGA1"/>
    <property type="match status" value="1"/>
</dbReference>
<dbReference type="PANTHER" id="PTHR28022">
    <property type="entry name" value="GPI MANNOSYLTRANSFERASE 2 SUBUNIT PGA1"/>
    <property type="match status" value="1"/>
</dbReference>
<evidence type="ECO:0000313" key="5">
    <source>
        <dbReference type="Proteomes" id="UP000001056"/>
    </source>
</evidence>
<keyword evidence="2" id="KW-0812">Transmembrane</keyword>
<dbReference type="InterPro" id="IPR019433">
    <property type="entry name" value="GPI_ManTrfase_II_coact_Pga1"/>
</dbReference>
<dbReference type="GO" id="GO:0031501">
    <property type="term" value="C:mannosyltransferase complex"/>
    <property type="evidence" value="ECO:0007669"/>
    <property type="project" value="TreeGrafter"/>
</dbReference>
<proteinExistence type="predicted"/>
<dbReference type="InParanoid" id="Q2GPC3"/>
<evidence type="ECO:0000256" key="3">
    <source>
        <dbReference type="SAM" id="SignalP"/>
    </source>
</evidence>
<dbReference type="RefSeq" id="XP_001228108.1">
    <property type="nucleotide sequence ID" value="XM_001228107.1"/>
</dbReference>
<reference evidence="5" key="1">
    <citation type="journal article" date="2015" name="Genome Announc.">
        <title>Draft genome sequence of the cellulolytic fungus Chaetomium globosum.</title>
        <authorList>
            <person name="Cuomo C.A."/>
            <person name="Untereiner W.A."/>
            <person name="Ma L.-J."/>
            <person name="Grabherr M."/>
            <person name="Birren B.W."/>
        </authorList>
    </citation>
    <scope>NUCLEOTIDE SEQUENCE [LARGE SCALE GENOMIC DNA]</scope>
    <source>
        <strain evidence="5">ATCC 6205 / CBS 148.51 / DSM 1962 / NBRC 6347 / NRRL 1970</strain>
    </source>
</reference>
<keyword evidence="2" id="KW-1133">Transmembrane helix</keyword>
<organism evidence="4 5">
    <name type="scientific">Chaetomium globosum (strain ATCC 6205 / CBS 148.51 / DSM 1962 / NBRC 6347 / NRRL 1970)</name>
    <name type="common">Soil fungus</name>
    <dbReference type="NCBI Taxonomy" id="306901"/>
    <lineage>
        <taxon>Eukaryota</taxon>
        <taxon>Fungi</taxon>
        <taxon>Dikarya</taxon>
        <taxon>Ascomycota</taxon>
        <taxon>Pezizomycotina</taxon>
        <taxon>Sordariomycetes</taxon>
        <taxon>Sordariomycetidae</taxon>
        <taxon>Sordariales</taxon>
        <taxon>Chaetomiaceae</taxon>
        <taxon>Chaetomium</taxon>
    </lineage>
</organism>
<feature type="transmembrane region" description="Helical" evidence="2">
    <location>
        <begin position="213"/>
        <end position="231"/>
    </location>
</feature>
<dbReference type="Proteomes" id="UP000001056">
    <property type="component" value="Unassembled WGS sequence"/>
</dbReference>
<dbReference type="GO" id="GO:0006506">
    <property type="term" value="P:GPI anchor biosynthetic process"/>
    <property type="evidence" value="ECO:0007669"/>
    <property type="project" value="TreeGrafter"/>
</dbReference>
<keyword evidence="5" id="KW-1185">Reference proteome</keyword>
<dbReference type="eggNOG" id="ENOG502S55X">
    <property type="taxonomic scope" value="Eukaryota"/>
</dbReference>
<feature type="chain" id="PRO_5004208007" evidence="3">
    <location>
        <begin position="25"/>
        <end position="258"/>
    </location>
</feature>
<dbReference type="GO" id="GO:0005789">
    <property type="term" value="C:endoplasmic reticulum membrane"/>
    <property type="evidence" value="ECO:0007669"/>
    <property type="project" value="TreeGrafter"/>
</dbReference>
<protein>
    <submittedName>
        <fullName evidence="4">Uncharacterized protein</fullName>
    </submittedName>
</protein>
<dbReference type="OrthoDB" id="3360032at2759"/>
<evidence type="ECO:0000256" key="1">
    <source>
        <dbReference type="SAM" id="MobiDB-lite"/>
    </source>
</evidence>
<dbReference type="VEuPathDB" id="FungiDB:CHGG_10181"/>
<keyword evidence="3" id="KW-0732">Signal</keyword>
<name>Q2GPC3_CHAGB</name>
<dbReference type="HOGENOM" id="CLU_062870_0_0_1"/>
<dbReference type="AlphaFoldDB" id="Q2GPC3"/>
<dbReference type="OMA" id="EVRVCWL"/>
<keyword evidence="2" id="KW-0472">Membrane</keyword>
<sequence>MASPTTVMLRVFSIVFLFFTSVLANTEKTIFLGPEPVTIPLTHPTLSDLRLHTLTPAPANGTLRTQLPAQFPSPEHPEGTVTWLLLDNLAPHQRYEVRVCWAATQPTAFTLTTFPLSTVWDTPSLITSLHAYTAAQQQLQQPPPKADDSTSSTTTTTSTDSSEEQKEASLLLLRIAAAADYFTTNASLMREVPPVDVDIILDPFLFNAVPRSLVGTACFIVAVAVVAFFVARWAAARIQGLVVASGGGGWEGAVKKRQ</sequence>
<accession>Q2GPC3</accession>
<dbReference type="GeneID" id="4396494"/>
<gene>
    <name evidence="4" type="ORF">CHGG_10181</name>
</gene>
<feature type="region of interest" description="Disordered" evidence="1">
    <location>
        <begin position="136"/>
        <end position="165"/>
    </location>
</feature>
<feature type="compositionally biased region" description="Low complexity" evidence="1">
    <location>
        <begin position="149"/>
        <end position="160"/>
    </location>
</feature>
<evidence type="ECO:0000256" key="2">
    <source>
        <dbReference type="SAM" id="Phobius"/>
    </source>
</evidence>
<feature type="signal peptide" evidence="3">
    <location>
        <begin position="1"/>
        <end position="24"/>
    </location>
</feature>
<dbReference type="EMBL" id="CH408035">
    <property type="protein sequence ID" value="EAQ83777.1"/>
    <property type="molecule type" value="Genomic_DNA"/>
</dbReference>
<evidence type="ECO:0000313" key="4">
    <source>
        <dbReference type="EMBL" id="EAQ83777.1"/>
    </source>
</evidence>